<protein>
    <submittedName>
        <fullName evidence="1">Uncharacterized protein</fullName>
    </submittedName>
</protein>
<reference evidence="1 2" key="1">
    <citation type="submission" date="2023-03" db="EMBL/GenBank/DDBJ databases">
        <title>High-quality genome of Scylla paramamosain provides insights in environmental adaptation.</title>
        <authorList>
            <person name="Zhang L."/>
        </authorList>
    </citation>
    <scope>NUCLEOTIDE SEQUENCE [LARGE SCALE GENOMIC DNA]</scope>
    <source>
        <strain evidence="1">LZ_2023a</strain>
        <tissue evidence="1">Muscle</tissue>
    </source>
</reference>
<dbReference type="AlphaFoldDB" id="A0AAW0UEY9"/>
<accession>A0AAW0UEY9</accession>
<proteinExistence type="predicted"/>
<evidence type="ECO:0000313" key="1">
    <source>
        <dbReference type="EMBL" id="KAK8397868.1"/>
    </source>
</evidence>
<sequence>MVGELAGQPRTDPPTTIPARLYAPIYLKKRCFVVCLEGGERGCCCIGLAGVRVMRREEKSEGERFVLSLVAVVVVVWRNVRKQTLPLNLRCFCGVRFTDAGNDAGFAEVNGVAVVRMFSPPDVS</sequence>
<comment type="caution">
    <text evidence="1">The sequence shown here is derived from an EMBL/GenBank/DDBJ whole genome shotgun (WGS) entry which is preliminary data.</text>
</comment>
<dbReference type="EMBL" id="JARAKH010000013">
    <property type="protein sequence ID" value="KAK8397868.1"/>
    <property type="molecule type" value="Genomic_DNA"/>
</dbReference>
<dbReference type="Proteomes" id="UP001487740">
    <property type="component" value="Unassembled WGS sequence"/>
</dbReference>
<name>A0AAW0UEY9_SCYPA</name>
<keyword evidence="2" id="KW-1185">Reference proteome</keyword>
<evidence type="ECO:0000313" key="2">
    <source>
        <dbReference type="Proteomes" id="UP001487740"/>
    </source>
</evidence>
<gene>
    <name evidence="1" type="ORF">O3P69_004575</name>
</gene>
<organism evidence="1 2">
    <name type="scientific">Scylla paramamosain</name>
    <name type="common">Mud crab</name>
    <dbReference type="NCBI Taxonomy" id="85552"/>
    <lineage>
        <taxon>Eukaryota</taxon>
        <taxon>Metazoa</taxon>
        <taxon>Ecdysozoa</taxon>
        <taxon>Arthropoda</taxon>
        <taxon>Crustacea</taxon>
        <taxon>Multicrustacea</taxon>
        <taxon>Malacostraca</taxon>
        <taxon>Eumalacostraca</taxon>
        <taxon>Eucarida</taxon>
        <taxon>Decapoda</taxon>
        <taxon>Pleocyemata</taxon>
        <taxon>Brachyura</taxon>
        <taxon>Eubrachyura</taxon>
        <taxon>Portunoidea</taxon>
        <taxon>Portunidae</taxon>
        <taxon>Portuninae</taxon>
        <taxon>Scylla</taxon>
    </lineage>
</organism>